<feature type="compositionally biased region" description="Polar residues" evidence="1">
    <location>
        <begin position="107"/>
        <end position="119"/>
    </location>
</feature>
<reference evidence="3" key="1">
    <citation type="journal article" date="2016" name="Nat. Biotechnol.">
        <title>Sequencing wild and cultivated cassava and related species reveals extensive interspecific hybridization and genetic diversity.</title>
        <authorList>
            <person name="Bredeson J.V."/>
            <person name="Lyons J.B."/>
            <person name="Prochnik S.E."/>
            <person name="Wu G.A."/>
            <person name="Ha C.M."/>
            <person name="Edsinger-Gonzales E."/>
            <person name="Grimwood J."/>
            <person name="Schmutz J."/>
            <person name="Rabbi I.Y."/>
            <person name="Egesi C."/>
            <person name="Nauluvula P."/>
            <person name="Lebot V."/>
            <person name="Ndunguru J."/>
            <person name="Mkamilo G."/>
            <person name="Bart R.S."/>
            <person name="Setter T.L."/>
            <person name="Gleadow R.M."/>
            <person name="Kulakow P."/>
            <person name="Ferguson M.E."/>
            <person name="Rounsley S."/>
            <person name="Rokhsar D.S."/>
        </authorList>
    </citation>
    <scope>NUCLEOTIDE SEQUENCE [LARGE SCALE GENOMIC DNA]</scope>
    <source>
        <strain evidence="3">cv. AM560-2</strain>
    </source>
</reference>
<evidence type="ECO:0000313" key="3">
    <source>
        <dbReference type="Proteomes" id="UP000091857"/>
    </source>
</evidence>
<sequence>MYPKVKVRTEGQDDQHAHAAHEYNWNSLLSLKDIQFLLLQDSYFPVKEFRDVSPSSTARIPKPSLPNIILQTESASEEADKKSNFDEEDRPNIRAGSVLRPRAVLSSPDNDTMIGNKNSVKAPRPSALKNHHSVQSRHAQCKVASSQAVDDSRLNTRKSKDTTDTNLKGKKWSTTAISSRRRNITTDKPRSVRIS</sequence>
<name>A0A2C9UDU8_MANES</name>
<feature type="compositionally biased region" description="Basic and acidic residues" evidence="1">
    <location>
        <begin position="150"/>
        <end position="163"/>
    </location>
</feature>
<protein>
    <submittedName>
        <fullName evidence="2">Uncharacterized protein</fullName>
    </submittedName>
</protein>
<organism evidence="2 3">
    <name type="scientific">Manihot esculenta</name>
    <name type="common">Cassava</name>
    <name type="synonym">Jatropha manihot</name>
    <dbReference type="NCBI Taxonomy" id="3983"/>
    <lineage>
        <taxon>Eukaryota</taxon>
        <taxon>Viridiplantae</taxon>
        <taxon>Streptophyta</taxon>
        <taxon>Embryophyta</taxon>
        <taxon>Tracheophyta</taxon>
        <taxon>Spermatophyta</taxon>
        <taxon>Magnoliopsida</taxon>
        <taxon>eudicotyledons</taxon>
        <taxon>Gunneridae</taxon>
        <taxon>Pentapetalae</taxon>
        <taxon>rosids</taxon>
        <taxon>fabids</taxon>
        <taxon>Malpighiales</taxon>
        <taxon>Euphorbiaceae</taxon>
        <taxon>Crotonoideae</taxon>
        <taxon>Manihoteae</taxon>
        <taxon>Manihot</taxon>
    </lineage>
</organism>
<dbReference type="EMBL" id="CM004401">
    <property type="protein sequence ID" value="OAY28157.1"/>
    <property type="molecule type" value="Genomic_DNA"/>
</dbReference>
<proteinExistence type="predicted"/>
<evidence type="ECO:0000256" key="1">
    <source>
        <dbReference type="SAM" id="MobiDB-lite"/>
    </source>
</evidence>
<dbReference type="PANTHER" id="PTHR38932:SF1">
    <property type="entry name" value="DUF4005 DOMAIN-CONTAINING PROTEIN"/>
    <property type="match status" value="1"/>
</dbReference>
<dbReference type="AlphaFoldDB" id="A0A2C9UDU8"/>
<dbReference type="PANTHER" id="PTHR38932">
    <property type="entry name" value="BNAC03G64660D PROTEIN"/>
    <property type="match status" value="1"/>
</dbReference>
<accession>A0A2C9UDU8</accession>
<comment type="caution">
    <text evidence="2">The sequence shown here is derived from an EMBL/GenBank/DDBJ whole genome shotgun (WGS) entry which is preliminary data.</text>
</comment>
<feature type="compositionally biased region" description="Basic and acidic residues" evidence="1">
    <location>
        <begin position="184"/>
        <end position="195"/>
    </location>
</feature>
<dbReference type="OrthoDB" id="1867172at2759"/>
<dbReference type="Proteomes" id="UP000091857">
    <property type="component" value="Chromosome 15"/>
</dbReference>
<keyword evidence="3" id="KW-1185">Reference proteome</keyword>
<feature type="region of interest" description="Disordered" evidence="1">
    <location>
        <begin position="73"/>
        <end position="195"/>
    </location>
</feature>
<evidence type="ECO:0000313" key="2">
    <source>
        <dbReference type="EMBL" id="OAY28157.1"/>
    </source>
</evidence>
<gene>
    <name evidence="2" type="ORF">MANES_15G045800v8</name>
</gene>